<dbReference type="GO" id="GO:0005524">
    <property type="term" value="F:ATP binding"/>
    <property type="evidence" value="ECO:0007669"/>
    <property type="project" value="UniProtKB-UniRule"/>
</dbReference>
<feature type="transmembrane region" description="Helical" evidence="8">
    <location>
        <begin position="453"/>
        <end position="474"/>
    </location>
</feature>
<keyword evidence="8" id="KW-1133">Transmembrane helix</keyword>
<dbReference type="InterPro" id="IPR017441">
    <property type="entry name" value="Protein_kinase_ATP_BS"/>
</dbReference>
<evidence type="ECO:0000256" key="3">
    <source>
        <dbReference type="ARBA" id="ARBA00022741"/>
    </source>
</evidence>
<evidence type="ECO:0000256" key="2">
    <source>
        <dbReference type="ARBA" id="ARBA00022679"/>
    </source>
</evidence>
<evidence type="ECO:0000313" key="11">
    <source>
        <dbReference type="Proteomes" id="UP000317429"/>
    </source>
</evidence>
<dbReference type="PROSITE" id="PS00108">
    <property type="entry name" value="PROTEIN_KINASE_ST"/>
    <property type="match status" value="1"/>
</dbReference>
<dbReference type="SUPFAM" id="SSF56112">
    <property type="entry name" value="Protein kinase-like (PK-like)"/>
    <property type="match status" value="1"/>
</dbReference>
<dbReference type="Proteomes" id="UP000317429">
    <property type="component" value="Chromosome"/>
</dbReference>
<evidence type="ECO:0000256" key="4">
    <source>
        <dbReference type="ARBA" id="ARBA00022777"/>
    </source>
</evidence>
<accession>A0A518DI68</accession>
<feature type="transmembrane region" description="Helical" evidence="8">
    <location>
        <begin position="375"/>
        <end position="394"/>
    </location>
</feature>
<feature type="region of interest" description="Disordered" evidence="7">
    <location>
        <begin position="1"/>
        <end position="22"/>
    </location>
</feature>
<dbReference type="RefSeq" id="WP_197527079.1">
    <property type="nucleotide sequence ID" value="NZ_CP036291.1"/>
</dbReference>
<gene>
    <name evidence="10" type="primary">prkC_14</name>
    <name evidence="10" type="ORF">Pla175_46010</name>
</gene>
<evidence type="ECO:0000313" key="10">
    <source>
        <dbReference type="EMBL" id="QDU91181.1"/>
    </source>
</evidence>
<proteinExistence type="predicted"/>
<dbReference type="Pfam" id="PF00069">
    <property type="entry name" value="Pkinase"/>
    <property type="match status" value="1"/>
</dbReference>
<sequence length="663" mass="71985">MAPGSPQPESPAHDAGRAEARGGGRAPVKFLYASGAQPLPGYTIKRGVGRGGFGEVYFAVSDAGKEVALKLIRRNLDVELRGVRHCLNLKHPNLIALYDIRSDDQDDQWVVMEYVQGESLEDVLARSPQGLPPEDVNWWMRGIAAGVSHLHDNGIVHRDLKPGNIFLDRSMGGADSGAGTIKLGDYGLSKFISCSRRSGQTESVGTVHYMAPEIAGGRYGREIDTYALGIILYELLTGHVPFEGESVGEVLMKHLTAEPELSKLAEPYREIVRRALTKDPELRIQSVGELIAMLPGGAVDASATAARRPNHDAPRPTFREAPEVEPEPIWNAVASGLSGARSRWVHNYSHPLVRGLIVFAAVMLAVVSMEVWIPVAVFLSIMYGMYFLVWAWIIRPNVDPSLSGGAGARRSPNQHAPTAIYRTGGPRPKRRHWREKALTQLTDKPWRDHAGELLTAMLVSGGVCSLLAIAAGAISGPQNQTAVTLWFAGVATVGSWGVLIVNRLTEGRTEDQTPMRAMMLGVGAVVGVTAFLLSDALLTGVPKWSDAAPRMGESFVYGALKIPGPDFDPGSGLMAIDLTMAVGYFALLFLTLRWWKLAEWTREGRLSLGRVTACVGLAWLLGLFWWFPQPAGVMAAGIVAISTQLSSPWLRPSKRIELAKESY</sequence>
<keyword evidence="4 10" id="KW-0418">Kinase</keyword>
<keyword evidence="2 10" id="KW-0808">Transferase</keyword>
<dbReference type="InterPro" id="IPR011009">
    <property type="entry name" value="Kinase-like_dom_sf"/>
</dbReference>
<feature type="binding site" evidence="6">
    <location>
        <position position="70"/>
    </location>
    <ligand>
        <name>ATP</name>
        <dbReference type="ChEBI" id="CHEBI:30616"/>
    </ligand>
</feature>
<dbReference type="Gene3D" id="1.10.510.10">
    <property type="entry name" value="Transferase(Phosphotransferase) domain 1"/>
    <property type="match status" value="1"/>
</dbReference>
<dbReference type="InterPro" id="IPR008271">
    <property type="entry name" value="Ser/Thr_kinase_AS"/>
</dbReference>
<organism evidence="10 11">
    <name type="scientific">Pirellulimonas nuda</name>
    <dbReference type="NCBI Taxonomy" id="2528009"/>
    <lineage>
        <taxon>Bacteria</taxon>
        <taxon>Pseudomonadati</taxon>
        <taxon>Planctomycetota</taxon>
        <taxon>Planctomycetia</taxon>
        <taxon>Pirellulales</taxon>
        <taxon>Lacipirellulaceae</taxon>
        <taxon>Pirellulimonas</taxon>
    </lineage>
</organism>
<keyword evidence="1" id="KW-0723">Serine/threonine-protein kinase</keyword>
<keyword evidence="8" id="KW-0812">Transmembrane</keyword>
<keyword evidence="8" id="KW-0472">Membrane</keyword>
<dbReference type="PROSITE" id="PS50011">
    <property type="entry name" value="PROTEIN_KINASE_DOM"/>
    <property type="match status" value="1"/>
</dbReference>
<dbReference type="GO" id="GO:0004674">
    <property type="term" value="F:protein serine/threonine kinase activity"/>
    <property type="evidence" value="ECO:0007669"/>
    <property type="project" value="UniProtKB-KW"/>
</dbReference>
<evidence type="ECO:0000256" key="6">
    <source>
        <dbReference type="PROSITE-ProRule" id="PRU10141"/>
    </source>
</evidence>
<dbReference type="InterPro" id="IPR000719">
    <property type="entry name" value="Prot_kinase_dom"/>
</dbReference>
<reference evidence="10 11" key="1">
    <citation type="submission" date="2019-02" db="EMBL/GenBank/DDBJ databases">
        <title>Deep-cultivation of Planctomycetes and their phenomic and genomic characterization uncovers novel biology.</title>
        <authorList>
            <person name="Wiegand S."/>
            <person name="Jogler M."/>
            <person name="Boedeker C."/>
            <person name="Pinto D."/>
            <person name="Vollmers J."/>
            <person name="Rivas-Marin E."/>
            <person name="Kohn T."/>
            <person name="Peeters S.H."/>
            <person name="Heuer A."/>
            <person name="Rast P."/>
            <person name="Oberbeckmann S."/>
            <person name="Bunk B."/>
            <person name="Jeske O."/>
            <person name="Meyerdierks A."/>
            <person name="Storesund J.E."/>
            <person name="Kallscheuer N."/>
            <person name="Luecker S."/>
            <person name="Lage O.M."/>
            <person name="Pohl T."/>
            <person name="Merkel B.J."/>
            <person name="Hornburger P."/>
            <person name="Mueller R.-W."/>
            <person name="Bruemmer F."/>
            <person name="Labrenz M."/>
            <person name="Spormann A.M."/>
            <person name="Op den Camp H."/>
            <person name="Overmann J."/>
            <person name="Amann R."/>
            <person name="Jetten M.S.M."/>
            <person name="Mascher T."/>
            <person name="Medema M.H."/>
            <person name="Devos D.P."/>
            <person name="Kaster A.-K."/>
            <person name="Ovreas L."/>
            <person name="Rohde M."/>
            <person name="Galperin M.Y."/>
            <person name="Jogler C."/>
        </authorList>
    </citation>
    <scope>NUCLEOTIDE SEQUENCE [LARGE SCALE GENOMIC DNA]</scope>
    <source>
        <strain evidence="10 11">Pla175</strain>
    </source>
</reference>
<keyword evidence="3 6" id="KW-0547">Nucleotide-binding</keyword>
<dbReference type="PANTHER" id="PTHR24345:SF91">
    <property type="entry name" value="SERINE_THREONINE-PROTEIN KINASE PLK4"/>
    <property type="match status" value="1"/>
</dbReference>
<keyword evidence="5 6" id="KW-0067">ATP-binding</keyword>
<evidence type="ECO:0000256" key="8">
    <source>
        <dbReference type="SAM" id="Phobius"/>
    </source>
</evidence>
<keyword evidence="11" id="KW-1185">Reference proteome</keyword>
<dbReference type="AlphaFoldDB" id="A0A518DI68"/>
<evidence type="ECO:0000256" key="1">
    <source>
        <dbReference type="ARBA" id="ARBA00022527"/>
    </source>
</evidence>
<dbReference type="PANTHER" id="PTHR24345">
    <property type="entry name" value="SERINE/THREONINE-PROTEIN KINASE PLK"/>
    <property type="match status" value="1"/>
</dbReference>
<dbReference type="PROSITE" id="PS00107">
    <property type="entry name" value="PROTEIN_KINASE_ATP"/>
    <property type="match status" value="1"/>
</dbReference>
<feature type="domain" description="Protein kinase" evidence="9">
    <location>
        <begin position="42"/>
        <end position="294"/>
    </location>
</feature>
<dbReference type="KEGG" id="pnd:Pla175_46010"/>
<dbReference type="SMART" id="SM00220">
    <property type="entry name" value="S_TKc"/>
    <property type="match status" value="1"/>
</dbReference>
<protein>
    <submittedName>
        <fullName evidence="10">Serine/threonine-protein kinase PrkC</fullName>
        <ecNumber evidence="10">2.7.11.1</ecNumber>
    </submittedName>
</protein>
<evidence type="ECO:0000256" key="5">
    <source>
        <dbReference type="ARBA" id="ARBA00022840"/>
    </source>
</evidence>
<feature type="transmembrane region" description="Helical" evidence="8">
    <location>
        <begin position="486"/>
        <end position="505"/>
    </location>
</feature>
<evidence type="ECO:0000256" key="7">
    <source>
        <dbReference type="SAM" id="MobiDB-lite"/>
    </source>
</evidence>
<feature type="compositionally biased region" description="Basic and acidic residues" evidence="7">
    <location>
        <begin position="11"/>
        <end position="22"/>
    </location>
</feature>
<dbReference type="EC" id="2.7.11.1" evidence="10"/>
<name>A0A518DI68_9BACT</name>
<feature type="region of interest" description="Disordered" evidence="7">
    <location>
        <begin position="404"/>
        <end position="429"/>
    </location>
</feature>
<feature type="transmembrane region" description="Helical" evidence="8">
    <location>
        <begin position="633"/>
        <end position="650"/>
    </location>
</feature>
<feature type="transmembrane region" description="Helical" evidence="8">
    <location>
        <begin position="573"/>
        <end position="595"/>
    </location>
</feature>
<dbReference type="CDD" id="cd14014">
    <property type="entry name" value="STKc_PknB_like"/>
    <property type="match status" value="1"/>
</dbReference>
<feature type="transmembrane region" description="Helical" evidence="8">
    <location>
        <begin position="517"/>
        <end position="541"/>
    </location>
</feature>
<evidence type="ECO:0000259" key="9">
    <source>
        <dbReference type="PROSITE" id="PS50011"/>
    </source>
</evidence>
<dbReference type="EMBL" id="CP036291">
    <property type="protein sequence ID" value="QDU91181.1"/>
    <property type="molecule type" value="Genomic_DNA"/>
</dbReference>
<feature type="transmembrane region" description="Helical" evidence="8">
    <location>
        <begin position="607"/>
        <end position="627"/>
    </location>
</feature>